<gene>
    <name evidence="3" type="ORF">CMV30_04540</name>
</gene>
<dbReference type="OrthoDB" id="525353at2"/>
<dbReference type="RefSeq" id="WP_096054913.1">
    <property type="nucleotide sequence ID" value="NZ_CP023344.1"/>
</dbReference>
<evidence type="ECO:0000256" key="2">
    <source>
        <dbReference type="SAM" id="MobiDB-lite"/>
    </source>
</evidence>
<dbReference type="GO" id="GO:0016757">
    <property type="term" value="F:glycosyltransferase activity"/>
    <property type="evidence" value="ECO:0007669"/>
    <property type="project" value="TreeGrafter"/>
</dbReference>
<proteinExistence type="predicted"/>
<dbReference type="KEGG" id="vbh:CMV30_04540"/>
<dbReference type="GO" id="GO:0009103">
    <property type="term" value="P:lipopolysaccharide biosynthetic process"/>
    <property type="evidence" value="ECO:0007669"/>
    <property type="project" value="TreeGrafter"/>
</dbReference>
<evidence type="ECO:0000256" key="1">
    <source>
        <dbReference type="ARBA" id="ARBA00022679"/>
    </source>
</evidence>
<dbReference type="PANTHER" id="PTHR46401">
    <property type="entry name" value="GLYCOSYLTRANSFERASE WBBK-RELATED"/>
    <property type="match status" value="1"/>
</dbReference>
<dbReference type="Gene3D" id="3.40.50.2000">
    <property type="entry name" value="Glycogen Phosphorylase B"/>
    <property type="match status" value="1"/>
</dbReference>
<sequence>MARRPTRLLVATRHNPFPENDGAGAYLFDLIEYLSTRGFVTEVAWLHADGAVKNNSPWRIPAHFQRAARLHIIGGLTLAGKIWFPAEHGHGAKARALNTIKVSLKSIGLGFLFSAREARKKQPASSSTPTPAPASGSLTKASWSALPSPAEHAFFEKRVRAFRPDAILVNYCWLAPLLAGHDALPTAILSCDVVSQRLDRTPGLDPDPATPEGEARLLAAARHILAISEDDAAIFRTFLPSRPIIITPKAAEPRPLPGPTVPDRVLFVGGINDFNREGILWFLREAWPLIREKNPRALLHICGGIGSIVNDVPPGVVIRGRVPDLTAEYAEASAVIVPLLNGSGVKIKLVEAASYGKAVVTTPIGLQGLGFFRPAVIEASSATAFADGVSRILADASTQRTLGENLLQQVIQHLSRDIAYGPVLRALSPTP</sequence>
<reference evidence="3 4" key="1">
    <citation type="submission" date="2017-09" db="EMBL/GenBank/DDBJ databases">
        <title>Complete genome sequence of Verrucomicrobial strain HZ-65, isolated from freshwater.</title>
        <authorList>
            <person name="Choi A."/>
        </authorList>
    </citation>
    <scope>NUCLEOTIDE SEQUENCE [LARGE SCALE GENOMIC DNA]</scope>
    <source>
        <strain evidence="3 4">HZ-65</strain>
    </source>
</reference>
<feature type="compositionally biased region" description="Low complexity" evidence="2">
    <location>
        <begin position="123"/>
        <end position="135"/>
    </location>
</feature>
<dbReference type="Pfam" id="PF13692">
    <property type="entry name" value="Glyco_trans_1_4"/>
    <property type="match status" value="1"/>
</dbReference>
<dbReference type="SUPFAM" id="SSF53756">
    <property type="entry name" value="UDP-Glycosyltransferase/glycogen phosphorylase"/>
    <property type="match status" value="1"/>
</dbReference>
<evidence type="ECO:0000313" key="4">
    <source>
        <dbReference type="Proteomes" id="UP000217265"/>
    </source>
</evidence>
<dbReference type="Proteomes" id="UP000217265">
    <property type="component" value="Chromosome"/>
</dbReference>
<name>A0A290QG02_9BACT</name>
<dbReference type="EMBL" id="CP023344">
    <property type="protein sequence ID" value="ATC63281.1"/>
    <property type="molecule type" value="Genomic_DNA"/>
</dbReference>
<dbReference type="PANTHER" id="PTHR46401:SF2">
    <property type="entry name" value="GLYCOSYLTRANSFERASE WBBK-RELATED"/>
    <property type="match status" value="1"/>
</dbReference>
<organism evidence="3 4">
    <name type="scientific">Nibricoccus aquaticus</name>
    <dbReference type="NCBI Taxonomy" id="2576891"/>
    <lineage>
        <taxon>Bacteria</taxon>
        <taxon>Pseudomonadati</taxon>
        <taxon>Verrucomicrobiota</taxon>
        <taxon>Opitutia</taxon>
        <taxon>Opitutales</taxon>
        <taxon>Opitutaceae</taxon>
        <taxon>Nibricoccus</taxon>
    </lineage>
</organism>
<evidence type="ECO:0000313" key="3">
    <source>
        <dbReference type="EMBL" id="ATC63281.1"/>
    </source>
</evidence>
<keyword evidence="1" id="KW-0808">Transferase</keyword>
<dbReference type="AlphaFoldDB" id="A0A290QG02"/>
<dbReference type="CDD" id="cd03801">
    <property type="entry name" value="GT4_PimA-like"/>
    <property type="match status" value="1"/>
</dbReference>
<protein>
    <recommendedName>
        <fullName evidence="5">Glycosyltransferase subfamily 4-like N-terminal domain-containing protein</fullName>
    </recommendedName>
</protein>
<evidence type="ECO:0008006" key="5">
    <source>
        <dbReference type="Google" id="ProtNLM"/>
    </source>
</evidence>
<keyword evidence="4" id="KW-1185">Reference proteome</keyword>
<accession>A0A290QG02</accession>
<feature type="region of interest" description="Disordered" evidence="2">
    <location>
        <begin position="120"/>
        <end position="141"/>
    </location>
</feature>